<dbReference type="AlphaFoldDB" id="A0A2U1B8K4"/>
<evidence type="ECO:0008006" key="3">
    <source>
        <dbReference type="Google" id="ProtNLM"/>
    </source>
</evidence>
<protein>
    <recommendedName>
        <fullName evidence="3">Hpr(Ser) kinase/phosphatase</fullName>
    </recommendedName>
</protein>
<organism evidence="1 2">
    <name type="scientific">Victivallis vadensis</name>
    <dbReference type="NCBI Taxonomy" id="172901"/>
    <lineage>
        <taxon>Bacteria</taxon>
        <taxon>Pseudomonadati</taxon>
        <taxon>Lentisphaerota</taxon>
        <taxon>Lentisphaeria</taxon>
        <taxon>Victivallales</taxon>
        <taxon>Victivallaceae</taxon>
        <taxon>Victivallis</taxon>
    </lineage>
</organism>
<dbReference type="Proteomes" id="UP000245959">
    <property type="component" value="Unassembled WGS sequence"/>
</dbReference>
<dbReference type="EMBL" id="QEKH01000004">
    <property type="protein sequence ID" value="PVY44971.1"/>
    <property type="molecule type" value="Genomic_DNA"/>
</dbReference>
<evidence type="ECO:0000313" key="1">
    <source>
        <dbReference type="EMBL" id="PVY44971.1"/>
    </source>
</evidence>
<dbReference type="Gene3D" id="3.40.50.300">
    <property type="entry name" value="P-loop containing nucleotide triphosphate hydrolases"/>
    <property type="match status" value="1"/>
</dbReference>
<gene>
    <name evidence="1" type="ORF">C8D82_104116</name>
</gene>
<keyword evidence="2" id="KW-1185">Reference proteome</keyword>
<dbReference type="RefSeq" id="WP_116882962.1">
    <property type="nucleotide sequence ID" value="NZ_CAUFPP010000033.1"/>
</dbReference>
<reference evidence="1 2" key="1">
    <citation type="submission" date="2018-04" db="EMBL/GenBank/DDBJ databases">
        <title>Genomic Encyclopedia of Type Strains, Phase IV (KMG-IV): sequencing the most valuable type-strain genomes for metagenomic binning, comparative biology and taxonomic classification.</title>
        <authorList>
            <person name="Goeker M."/>
        </authorList>
    </citation>
    <scope>NUCLEOTIDE SEQUENCE [LARGE SCALE GENOMIC DNA]</scope>
    <source>
        <strain evidence="1 2">DSM 14823</strain>
    </source>
</reference>
<dbReference type="SUPFAM" id="SSF53795">
    <property type="entry name" value="PEP carboxykinase-like"/>
    <property type="match status" value="1"/>
</dbReference>
<evidence type="ECO:0000313" key="2">
    <source>
        <dbReference type="Proteomes" id="UP000245959"/>
    </source>
</evidence>
<dbReference type="GeneID" id="78294286"/>
<dbReference type="InterPro" id="IPR027417">
    <property type="entry name" value="P-loop_NTPase"/>
</dbReference>
<proteinExistence type="predicted"/>
<name>A0A2U1B8K4_9BACT</name>
<accession>A0A2U1B8K4</accession>
<sequence length="230" mass="25106">MSKFTCTLADLAFTLYARYPATEQFCRDYLASGDGIAIAYSASEMAAECEMTGMPPPLCELTLLYRKICRELLRRDGMVFHASVVAVGGRAYGFTAPSGTGKSTHAALWRRKFGPAAVMVNDDKPLLRLAGGEFRACGTPWCGKEGLQNRIAVPLRAVAVLERAGVNRIERISGAEALPVILNQTLRPEEPEEMDRLLALCDRLARAVPFYRLGCTPDPEAADVACEAMR</sequence>
<comment type="caution">
    <text evidence="1">The sequence shown here is derived from an EMBL/GenBank/DDBJ whole genome shotgun (WGS) entry which is preliminary data.</text>
</comment>